<comment type="cofactor">
    <cofactor evidence="7">
        <name>[2Fe-2S] cluster</name>
        <dbReference type="ChEBI" id="CHEBI:190135"/>
    </cofactor>
    <text evidence="7">Binds 1 [2Fe-2S] cluster.</text>
</comment>
<keyword evidence="9" id="KW-1185">Reference proteome</keyword>
<feature type="binding site" evidence="7">
    <location>
        <position position="125"/>
    </location>
    <ligand>
        <name>[2Fe-2S] cluster</name>
        <dbReference type="ChEBI" id="CHEBI:190135"/>
    </ligand>
</feature>
<dbReference type="Gene3D" id="1.10.10.1590">
    <property type="entry name" value="NADH-quinone oxidoreductase subunit E"/>
    <property type="match status" value="1"/>
</dbReference>
<dbReference type="SUPFAM" id="SSF52833">
    <property type="entry name" value="Thioredoxin-like"/>
    <property type="match status" value="1"/>
</dbReference>
<dbReference type="eggNOG" id="COG1905">
    <property type="taxonomic scope" value="Bacteria"/>
</dbReference>
<dbReference type="HOGENOM" id="CLU_054362_2_1_0"/>
<dbReference type="EMBL" id="AXZF01000202">
    <property type="protein sequence ID" value="ERT63162.1"/>
    <property type="molecule type" value="Genomic_DNA"/>
</dbReference>
<dbReference type="Pfam" id="PF01257">
    <property type="entry name" value="2Fe-2S_thioredx"/>
    <property type="match status" value="1"/>
</dbReference>
<evidence type="ECO:0000313" key="9">
    <source>
        <dbReference type="Proteomes" id="UP000017081"/>
    </source>
</evidence>
<keyword evidence="2 7" id="KW-0001">2Fe-2S</keyword>
<gene>
    <name evidence="8" type="ORF">HMPREF0202_02932</name>
</gene>
<organism evidence="8 9">
    <name type="scientific">Cetobacterium somerae ATCC BAA-474</name>
    <dbReference type="NCBI Taxonomy" id="1319815"/>
    <lineage>
        <taxon>Bacteria</taxon>
        <taxon>Fusobacteriati</taxon>
        <taxon>Fusobacteriota</taxon>
        <taxon>Fusobacteriia</taxon>
        <taxon>Fusobacteriales</taxon>
        <taxon>Fusobacteriaceae</taxon>
        <taxon>Cetobacterium</taxon>
    </lineage>
</organism>
<evidence type="ECO:0000256" key="5">
    <source>
        <dbReference type="ARBA" id="ARBA00023014"/>
    </source>
</evidence>
<keyword evidence="3 7" id="KW-0479">Metal-binding</keyword>
<name>U7UUR6_9FUSO</name>
<dbReference type="GO" id="GO:0016491">
    <property type="term" value="F:oxidoreductase activity"/>
    <property type="evidence" value="ECO:0007669"/>
    <property type="project" value="InterPro"/>
</dbReference>
<comment type="similarity">
    <text evidence="1">Belongs to the complex I 24 kDa subunit family.</text>
</comment>
<dbReference type="PANTHER" id="PTHR43342">
    <property type="entry name" value="NADH-QUINONE OXIDOREDUCTASE, E SUBUNIT"/>
    <property type="match status" value="1"/>
</dbReference>
<reference evidence="8 9" key="1">
    <citation type="submission" date="2013-08" db="EMBL/GenBank/DDBJ databases">
        <authorList>
            <person name="Weinstock G."/>
            <person name="Sodergren E."/>
            <person name="Wylie T."/>
            <person name="Fulton L."/>
            <person name="Fulton R."/>
            <person name="Fronick C."/>
            <person name="O'Laughlin M."/>
            <person name="Godfrey J."/>
            <person name="Miner T."/>
            <person name="Herter B."/>
            <person name="Appelbaum E."/>
            <person name="Cordes M."/>
            <person name="Lek S."/>
            <person name="Wollam A."/>
            <person name="Pepin K.H."/>
            <person name="Palsikar V.B."/>
            <person name="Mitreva M."/>
            <person name="Wilson R.K."/>
        </authorList>
    </citation>
    <scope>NUCLEOTIDE SEQUENCE [LARGE SCALE GENOMIC DNA]</scope>
    <source>
        <strain evidence="8 9">ATCC BAA-474</strain>
    </source>
</reference>
<dbReference type="Gene3D" id="3.40.30.10">
    <property type="entry name" value="Glutaredoxin"/>
    <property type="match status" value="1"/>
</dbReference>
<dbReference type="CDD" id="cd03064">
    <property type="entry name" value="TRX_Fd_NuoE"/>
    <property type="match status" value="1"/>
</dbReference>
<accession>U7UUR6</accession>
<evidence type="ECO:0000256" key="6">
    <source>
        <dbReference type="ARBA" id="ARBA00034078"/>
    </source>
</evidence>
<keyword evidence="4 7" id="KW-0408">Iron</keyword>
<dbReference type="InterPro" id="IPR002023">
    <property type="entry name" value="NuoE-like"/>
</dbReference>
<feature type="binding site" evidence="7">
    <location>
        <position position="129"/>
    </location>
    <ligand>
        <name>[2Fe-2S] cluster</name>
        <dbReference type="ChEBI" id="CHEBI:190135"/>
    </ligand>
</feature>
<sequence>MDEKNSIREKFLKFENILNSSNQNREQLIIILRTAQSIFGYIPKDIQNLISKKLRIPIAEIYGVITFYNYFITEPEGKYPIHLCMGTACYINKSENLLKEIKRILNIDIGQITEDGLFSLSIVRCFGACALAPVININGKIYSKLTPESLEDILKKYKEDEV</sequence>
<dbReference type="PIRSF" id="PIRSF000216">
    <property type="entry name" value="NADH_DH_24kDa"/>
    <property type="match status" value="1"/>
</dbReference>
<comment type="cofactor">
    <cofactor evidence="6">
        <name>[2Fe-2S] cluster</name>
        <dbReference type="ChEBI" id="CHEBI:190135"/>
    </cofactor>
</comment>
<dbReference type="InterPro" id="IPR028431">
    <property type="entry name" value="NADP_DH_HndA-like"/>
</dbReference>
<dbReference type="AlphaFoldDB" id="U7UUR6"/>
<feature type="binding site" evidence="7">
    <location>
        <position position="89"/>
    </location>
    <ligand>
        <name>[2Fe-2S] cluster</name>
        <dbReference type="ChEBI" id="CHEBI:190135"/>
    </ligand>
</feature>
<proteinExistence type="inferred from homology"/>
<evidence type="ECO:0000256" key="1">
    <source>
        <dbReference type="ARBA" id="ARBA00010643"/>
    </source>
</evidence>
<evidence type="ECO:0000256" key="3">
    <source>
        <dbReference type="ARBA" id="ARBA00022723"/>
    </source>
</evidence>
<dbReference type="InterPro" id="IPR041921">
    <property type="entry name" value="NuoE_N"/>
</dbReference>
<evidence type="ECO:0000256" key="2">
    <source>
        <dbReference type="ARBA" id="ARBA00022714"/>
    </source>
</evidence>
<feature type="binding site" evidence="7">
    <location>
        <position position="84"/>
    </location>
    <ligand>
        <name>[2Fe-2S] cluster</name>
        <dbReference type="ChEBI" id="CHEBI:190135"/>
    </ligand>
</feature>
<dbReference type="RefSeq" id="WP_023052449.1">
    <property type="nucleotide sequence ID" value="NZ_CP173060.2"/>
</dbReference>
<evidence type="ECO:0000256" key="4">
    <source>
        <dbReference type="ARBA" id="ARBA00023004"/>
    </source>
</evidence>
<dbReference type="STRING" id="1319815.HMPREF0202_02932"/>
<keyword evidence="5 7" id="KW-0411">Iron-sulfur</keyword>
<dbReference type="InterPro" id="IPR036249">
    <property type="entry name" value="Thioredoxin-like_sf"/>
</dbReference>
<dbReference type="InterPro" id="IPR042128">
    <property type="entry name" value="NuoE_dom"/>
</dbReference>
<evidence type="ECO:0000313" key="8">
    <source>
        <dbReference type="EMBL" id="ERT63162.1"/>
    </source>
</evidence>
<protein>
    <submittedName>
        <fullName evidence="8">Uncharacterized protein</fullName>
    </submittedName>
</protein>
<dbReference type="Proteomes" id="UP000017081">
    <property type="component" value="Unassembled WGS sequence"/>
</dbReference>
<dbReference type="PANTHER" id="PTHR43342:SF2">
    <property type="entry name" value="POTENTIAL NAD-REDUCING HYDROGENASE SUBUNIT"/>
    <property type="match status" value="1"/>
</dbReference>
<evidence type="ECO:0000256" key="7">
    <source>
        <dbReference type="PIRSR" id="PIRSR000216-1"/>
    </source>
</evidence>
<comment type="caution">
    <text evidence="8">The sequence shown here is derived from an EMBL/GenBank/DDBJ whole genome shotgun (WGS) entry which is preliminary data.</text>
</comment>
<dbReference type="GO" id="GO:0051537">
    <property type="term" value="F:2 iron, 2 sulfur cluster binding"/>
    <property type="evidence" value="ECO:0007669"/>
    <property type="project" value="UniProtKB-KW"/>
</dbReference>
<dbReference type="GO" id="GO:0046872">
    <property type="term" value="F:metal ion binding"/>
    <property type="evidence" value="ECO:0007669"/>
    <property type="project" value="UniProtKB-KW"/>
</dbReference>